<dbReference type="InterPro" id="IPR017972">
    <property type="entry name" value="Cyt_P450_CS"/>
</dbReference>
<dbReference type="PROSITE" id="PS00086">
    <property type="entry name" value="CYTOCHROME_P450"/>
    <property type="match status" value="1"/>
</dbReference>
<evidence type="ECO:0000256" key="2">
    <source>
        <dbReference type="ARBA" id="ARBA00022617"/>
    </source>
</evidence>
<evidence type="ECO:0000256" key="7">
    <source>
        <dbReference type="RuleBase" id="RU000461"/>
    </source>
</evidence>
<dbReference type="GO" id="GO:0020037">
    <property type="term" value="F:heme binding"/>
    <property type="evidence" value="ECO:0007669"/>
    <property type="project" value="InterPro"/>
</dbReference>
<feature type="region of interest" description="Disordered" evidence="8">
    <location>
        <begin position="29"/>
        <end position="50"/>
    </location>
</feature>
<keyword evidence="4 7" id="KW-0560">Oxidoreductase</keyword>
<dbReference type="GO" id="GO:0016705">
    <property type="term" value="F:oxidoreductase activity, acting on paired donors, with incorporation or reduction of molecular oxygen"/>
    <property type="evidence" value="ECO:0007669"/>
    <property type="project" value="InterPro"/>
</dbReference>
<dbReference type="InterPro" id="IPR001128">
    <property type="entry name" value="Cyt_P450"/>
</dbReference>
<keyword evidence="6 7" id="KW-0503">Monooxygenase</keyword>
<dbReference type="PANTHER" id="PTHR46696">
    <property type="entry name" value="P450, PUTATIVE (EUROFUNG)-RELATED"/>
    <property type="match status" value="1"/>
</dbReference>
<dbReference type="GO" id="GO:0004497">
    <property type="term" value="F:monooxygenase activity"/>
    <property type="evidence" value="ECO:0007669"/>
    <property type="project" value="UniProtKB-KW"/>
</dbReference>
<evidence type="ECO:0000256" key="3">
    <source>
        <dbReference type="ARBA" id="ARBA00022723"/>
    </source>
</evidence>
<dbReference type="OrthoDB" id="5500002at2"/>
<dbReference type="InterPro" id="IPR002397">
    <property type="entry name" value="Cyt_P450_B"/>
</dbReference>
<comment type="caution">
    <text evidence="9">The sequence shown here is derived from an EMBL/GenBank/DDBJ whole genome shotgun (WGS) entry which is preliminary data.</text>
</comment>
<dbReference type="AlphaFoldDB" id="A0A5N5W0B6"/>
<proteinExistence type="inferred from homology"/>
<evidence type="ECO:0000256" key="4">
    <source>
        <dbReference type="ARBA" id="ARBA00023002"/>
    </source>
</evidence>
<dbReference type="GO" id="GO:0005506">
    <property type="term" value="F:iron ion binding"/>
    <property type="evidence" value="ECO:0007669"/>
    <property type="project" value="InterPro"/>
</dbReference>
<evidence type="ECO:0000313" key="9">
    <source>
        <dbReference type="EMBL" id="KAB7834767.1"/>
    </source>
</evidence>
<dbReference type="Gene3D" id="1.10.630.10">
    <property type="entry name" value="Cytochrome P450"/>
    <property type="match status" value="1"/>
</dbReference>
<dbReference type="EMBL" id="VOKX01000112">
    <property type="protein sequence ID" value="KAB7834767.1"/>
    <property type="molecule type" value="Genomic_DNA"/>
</dbReference>
<accession>A0A5N5W0B6</accession>
<gene>
    <name evidence="9" type="ORF">FRZ00_28420</name>
</gene>
<name>A0A5N5W0B6_STRMB</name>
<evidence type="ECO:0000256" key="6">
    <source>
        <dbReference type="ARBA" id="ARBA00023033"/>
    </source>
</evidence>
<organism evidence="9 10">
    <name type="scientific">Streptomyces mobaraensis</name>
    <name type="common">Streptoverticillium mobaraense</name>
    <dbReference type="NCBI Taxonomy" id="35621"/>
    <lineage>
        <taxon>Bacteria</taxon>
        <taxon>Bacillati</taxon>
        <taxon>Actinomycetota</taxon>
        <taxon>Actinomycetes</taxon>
        <taxon>Kitasatosporales</taxon>
        <taxon>Streptomycetaceae</taxon>
        <taxon>Streptomyces</taxon>
    </lineage>
</organism>
<dbReference type="FunFam" id="1.10.630.10:FF:000018">
    <property type="entry name" value="Cytochrome P450 monooxygenase"/>
    <property type="match status" value="1"/>
</dbReference>
<sequence>MTCGHRRIVTCRGPLAAAEGAETAREDCPFRFGEPRRPAGRLPGDTARPAFTRGRKSARTYGNSPLLAADFLSDQDSARSPHVPTPEPIPLSGPAYKRDPYPLYARLREAGPIHRVVFPSGVTAWLVTGYAAAQRTLADPRLGKNHALGNDRWRARASIMPEPQHSRLQVHLLHQDPPKHTGMRRLITDTFAPRRVEALRPRFQELADALVDALPAPTGPHDAVDLVEMFAARFPFQVLAETIGLPPHLAARFRREWGGVVAPVGPTDPGRPAYEALLRGLEDYIAEVVADRRAAPDDGLLGRLVAARDAGELTAEELDSMIFQLLVAGQEPVTNQITTALVALFRHPEALERLRAEPSLMPAAVEELLRLDGAFELTTWRFLAEDAELHGTRVPAGDSVIVSLCAANRDPERFPDPDTLDLDRAQGSHLAFGHGIHFCPGAALARIELQVALGTLLARLPGLRLAVPDGELRWIPAVLGRGTAALPVAYDAPRCPYGREVTAP</sequence>
<evidence type="ECO:0000256" key="8">
    <source>
        <dbReference type="SAM" id="MobiDB-lite"/>
    </source>
</evidence>
<dbReference type="CDD" id="cd11029">
    <property type="entry name" value="CYP107-like"/>
    <property type="match status" value="1"/>
</dbReference>
<dbReference type="Pfam" id="PF00067">
    <property type="entry name" value="p450"/>
    <property type="match status" value="1"/>
</dbReference>
<keyword evidence="3 7" id="KW-0479">Metal-binding</keyword>
<dbReference type="PRINTS" id="PR00359">
    <property type="entry name" value="BP450"/>
</dbReference>
<dbReference type="Proteomes" id="UP000327000">
    <property type="component" value="Unassembled WGS sequence"/>
</dbReference>
<dbReference type="InterPro" id="IPR036396">
    <property type="entry name" value="Cyt_P450_sf"/>
</dbReference>
<evidence type="ECO:0000256" key="1">
    <source>
        <dbReference type="ARBA" id="ARBA00010617"/>
    </source>
</evidence>
<comment type="similarity">
    <text evidence="1 7">Belongs to the cytochrome P450 family.</text>
</comment>
<evidence type="ECO:0000256" key="5">
    <source>
        <dbReference type="ARBA" id="ARBA00023004"/>
    </source>
</evidence>
<keyword evidence="5 7" id="KW-0408">Iron</keyword>
<dbReference type="SUPFAM" id="SSF48264">
    <property type="entry name" value="Cytochrome P450"/>
    <property type="match status" value="1"/>
</dbReference>
<protein>
    <submittedName>
        <fullName evidence="9">Cytochrome P450</fullName>
    </submittedName>
</protein>
<reference evidence="9 10" key="1">
    <citation type="journal article" date="2019" name="Microb. Cell Fact.">
        <title>Exploring novel herbicidin analogues by transcriptional regulator overexpression and MS/MS molecular networking.</title>
        <authorList>
            <person name="Shi Y."/>
            <person name="Gu R."/>
            <person name="Li Y."/>
            <person name="Wang X."/>
            <person name="Ren W."/>
            <person name="Li X."/>
            <person name="Wang L."/>
            <person name="Xie Y."/>
            <person name="Hong B."/>
        </authorList>
    </citation>
    <scope>NUCLEOTIDE SEQUENCE [LARGE SCALE GENOMIC DNA]</scope>
    <source>
        <strain evidence="9 10">US-43</strain>
    </source>
</reference>
<keyword evidence="10" id="KW-1185">Reference proteome</keyword>
<evidence type="ECO:0000313" key="10">
    <source>
        <dbReference type="Proteomes" id="UP000327000"/>
    </source>
</evidence>
<dbReference type="PANTHER" id="PTHR46696:SF1">
    <property type="entry name" value="CYTOCHROME P450 YJIB-RELATED"/>
    <property type="match status" value="1"/>
</dbReference>
<keyword evidence="2 7" id="KW-0349">Heme</keyword>